<protein>
    <submittedName>
        <fullName evidence="2">Uncharacterized protein</fullName>
    </submittedName>
</protein>
<evidence type="ECO:0000256" key="1">
    <source>
        <dbReference type="SAM" id="MobiDB-lite"/>
    </source>
</evidence>
<organism evidence="2 3">
    <name type="scientific">Ustilago hordei</name>
    <name type="common">Barley covered smut fungus</name>
    <dbReference type="NCBI Taxonomy" id="120017"/>
    <lineage>
        <taxon>Eukaryota</taxon>
        <taxon>Fungi</taxon>
        <taxon>Dikarya</taxon>
        <taxon>Basidiomycota</taxon>
        <taxon>Ustilaginomycotina</taxon>
        <taxon>Ustilaginomycetes</taxon>
        <taxon>Ustilaginales</taxon>
        <taxon>Ustilaginaceae</taxon>
        <taxon>Ustilago</taxon>
    </lineage>
</organism>
<feature type="region of interest" description="Disordered" evidence="1">
    <location>
        <begin position="1"/>
        <end position="29"/>
    </location>
</feature>
<feature type="compositionally biased region" description="Basic and acidic residues" evidence="1">
    <location>
        <begin position="137"/>
        <end position="159"/>
    </location>
</feature>
<sequence length="232" mass="25611">MARKSARTIAAAEAAASNQSDEDTSDLSPRSCLTCGRVITPRAKWAKDWAGIKYCSNRCKTTRPGKVVAKFTHHGDLGDLSGRTSVKRDAEEVKVDLETFVESVLLDVAFSQKDDTLEDVHEKIRDLLKSALIPFDQGKERDSGSSDHERDDPKGETHPLWKALDSPPGMRERVKRAARRLALGITHDSNPKQTNITSTDKGSIELLQGGKPLRTVEQLSFAKGVIHVRRKA</sequence>
<dbReference type="eggNOG" id="ENOG502SESB">
    <property type="taxonomic scope" value="Eukaryota"/>
</dbReference>
<accession>I2G2S0</accession>
<comment type="caution">
    <text evidence="2">The sequence shown here is derived from an EMBL/GenBank/DDBJ whole genome shotgun (WGS) entry which is preliminary data.</text>
</comment>
<dbReference type="InterPro" id="IPR017136">
    <property type="entry name" value="UCP037205"/>
</dbReference>
<dbReference type="EMBL" id="CAGI01000182">
    <property type="protein sequence ID" value="CCF53463.1"/>
    <property type="molecule type" value="Genomic_DNA"/>
</dbReference>
<name>I2G2S0_USTHO</name>
<feature type="compositionally biased region" description="Low complexity" evidence="1">
    <location>
        <begin position="7"/>
        <end position="16"/>
    </location>
</feature>
<reference evidence="2 3" key="1">
    <citation type="journal article" date="2012" name="Plant Cell">
        <title>Genome comparison of barley and maize smut fungi reveals targeted loss of RNA silencing components and species-specific presence of transposable elements.</title>
        <authorList>
            <person name="Laurie J.D."/>
            <person name="Ali S."/>
            <person name="Linning R."/>
            <person name="Mannhaupt G."/>
            <person name="Wong P."/>
            <person name="Gueldener U."/>
            <person name="Muensterkoetter M."/>
            <person name="Moore R."/>
            <person name="Kahmann R."/>
            <person name="Bakkeren G."/>
            <person name="Schirawski J."/>
        </authorList>
    </citation>
    <scope>NUCLEOTIDE SEQUENCE [LARGE SCALE GENOMIC DNA]</scope>
    <source>
        <strain evidence="3">Uh4875-4</strain>
    </source>
</reference>
<evidence type="ECO:0000313" key="2">
    <source>
        <dbReference type="EMBL" id="CCF53463.1"/>
    </source>
</evidence>
<dbReference type="HOGENOM" id="CLU_1152199_0_0_1"/>
<dbReference type="Pfam" id="PF10013">
    <property type="entry name" value="DUF2256"/>
    <property type="match status" value="1"/>
</dbReference>
<dbReference type="PANTHER" id="PTHR37463">
    <property type="entry name" value="GSL3115 PROTEIN"/>
    <property type="match status" value="1"/>
</dbReference>
<dbReference type="PANTHER" id="PTHR37463:SF1">
    <property type="entry name" value="DUF2256 DOMAIN-CONTAINING PROTEIN"/>
    <property type="match status" value="1"/>
</dbReference>
<proteinExistence type="predicted"/>
<gene>
    <name evidence="2" type="ORF">UHOR_02612</name>
</gene>
<evidence type="ECO:0000313" key="3">
    <source>
        <dbReference type="Proteomes" id="UP000006174"/>
    </source>
</evidence>
<keyword evidence="3" id="KW-1185">Reference proteome</keyword>
<dbReference type="AlphaFoldDB" id="I2G2S0"/>
<dbReference type="Proteomes" id="UP000006174">
    <property type="component" value="Unassembled WGS sequence"/>
</dbReference>
<feature type="region of interest" description="Disordered" evidence="1">
    <location>
        <begin position="137"/>
        <end position="169"/>
    </location>
</feature>